<comment type="caution">
    <text evidence="2">The sequence shown here is derived from an EMBL/GenBank/DDBJ whole genome shotgun (WGS) entry which is preliminary data.</text>
</comment>
<dbReference type="AlphaFoldDB" id="A0A4R9IQ28"/>
<evidence type="ECO:0000256" key="1">
    <source>
        <dbReference type="SAM" id="Phobius"/>
    </source>
</evidence>
<dbReference type="EMBL" id="RQFM01000006">
    <property type="protein sequence ID" value="TGK90420.1"/>
    <property type="molecule type" value="Genomic_DNA"/>
</dbReference>
<feature type="transmembrane region" description="Helical" evidence="1">
    <location>
        <begin position="92"/>
        <end position="111"/>
    </location>
</feature>
<dbReference type="EMBL" id="RQFL01000011">
    <property type="protein sequence ID" value="TGK94017.1"/>
    <property type="molecule type" value="Genomic_DNA"/>
</dbReference>
<keyword evidence="1" id="KW-0812">Transmembrane</keyword>
<keyword evidence="1" id="KW-1133">Transmembrane helix</keyword>
<gene>
    <name evidence="2" type="ORF">EHQ23_00515</name>
    <name evidence="3" type="ORF">EHQ26_07695</name>
</gene>
<evidence type="ECO:0000313" key="3">
    <source>
        <dbReference type="EMBL" id="TGK94017.1"/>
    </source>
</evidence>
<proteinExistence type="predicted"/>
<keyword evidence="1" id="KW-0472">Membrane</keyword>
<dbReference type="Proteomes" id="UP000297394">
    <property type="component" value="Unassembled WGS sequence"/>
</dbReference>
<reference evidence="3" key="1">
    <citation type="submission" date="2018-10" db="EMBL/GenBank/DDBJ databases">
        <authorList>
            <person name="Vincent A.T."/>
            <person name="Schiettekatte O."/>
            <person name="Bourhy P."/>
            <person name="Veyrier F.J."/>
            <person name="Picardeau M."/>
        </authorList>
    </citation>
    <scope>NUCLEOTIDE SEQUENCE</scope>
    <source>
        <strain evidence="3">201800281</strain>
    </source>
</reference>
<evidence type="ECO:0000313" key="2">
    <source>
        <dbReference type="EMBL" id="TGK90420.1"/>
    </source>
</evidence>
<keyword evidence="5" id="KW-1185">Reference proteome</keyword>
<protein>
    <submittedName>
        <fullName evidence="2">Uncharacterized protein</fullName>
    </submittedName>
</protein>
<dbReference type="OrthoDB" id="331960at2"/>
<dbReference type="RefSeq" id="WP_135749065.1">
    <property type="nucleotide sequence ID" value="NZ_RQFL01000011.1"/>
</dbReference>
<reference evidence="4 5" key="2">
    <citation type="journal article" date="2019" name="PLoS Negl. Trop. Dis.">
        <title>Revisiting the worldwide diversity of Leptospira species in the environment.</title>
        <authorList>
            <person name="Vincent A.T."/>
            <person name="Schiettekatte O."/>
            <person name="Bourhy P."/>
            <person name="Veyrier F.J."/>
            <person name="Picardeau M."/>
        </authorList>
    </citation>
    <scope>NUCLEOTIDE SEQUENCE [LARGE SCALE GENOMIC DNA]</scope>
    <source>
        <strain evidence="2 4">201800280</strain>
        <strain evidence="5">201800281</strain>
    </source>
</reference>
<dbReference type="Proteomes" id="UP000297918">
    <property type="component" value="Unassembled WGS sequence"/>
</dbReference>
<evidence type="ECO:0000313" key="4">
    <source>
        <dbReference type="Proteomes" id="UP000297394"/>
    </source>
</evidence>
<feature type="transmembrane region" description="Helical" evidence="1">
    <location>
        <begin position="16"/>
        <end position="37"/>
    </location>
</feature>
<name>A0A4R9IQ28_9LEPT</name>
<sequence length="125" mass="14311">MSTSSKPSLFHRFLGFYFRLLCILAVDLIVTIINGRVLGLTSVYEKPVVTLIGMAVILLLFFFLFSIIDRLTKIVLKMTVEMGNLLVFRKTAVFLILCGISFGIYILYYHAWFGVWPKIQFGSFL</sequence>
<organism evidence="2 4">
    <name type="scientific">Leptospira bourretii</name>
    <dbReference type="NCBI Taxonomy" id="2484962"/>
    <lineage>
        <taxon>Bacteria</taxon>
        <taxon>Pseudomonadati</taxon>
        <taxon>Spirochaetota</taxon>
        <taxon>Spirochaetia</taxon>
        <taxon>Leptospirales</taxon>
        <taxon>Leptospiraceae</taxon>
        <taxon>Leptospira</taxon>
    </lineage>
</organism>
<feature type="transmembrane region" description="Helical" evidence="1">
    <location>
        <begin position="49"/>
        <end position="71"/>
    </location>
</feature>
<evidence type="ECO:0000313" key="5">
    <source>
        <dbReference type="Proteomes" id="UP000297918"/>
    </source>
</evidence>
<accession>A0A4R9IQ28</accession>